<reference evidence="5 6" key="1">
    <citation type="journal article" date="2015" name="Genome Biol. Evol.">
        <title>Comparative Genomics of a Bacterivorous Green Alga Reveals Evolutionary Causalities and Consequences of Phago-Mixotrophic Mode of Nutrition.</title>
        <authorList>
            <person name="Burns J.A."/>
            <person name="Paasch A."/>
            <person name="Narechania A."/>
            <person name="Kim E."/>
        </authorList>
    </citation>
    <scope>NUCLEOTIDE SEQUENCE [LARGE SCALE GENOMIC DNA]</scope>
    <source>
        <strain evidence="5 6">PLY_AMNH</strain>
    </source>
</reference>
<keyword evidence="2" id="KW-0863">Zinc-finger</keyword>
<comment type="caution">
    <text evidence="5">The sequence shown here is derived from an EMBL/GenBank/DDBJ whole genome shotgun (WGS) entry which is preliminary data.</text>
</comment>
<evidence type="ECO:0000256" key="2">
    <source>
        <dbReference type="ARBA" id="ARBA00022771"/>
    </source>
</evidence>
<organism evidence="5 6">
    <name type="scientific">Cymbomonas tetramitiformis</name>
    <dbReference type="NCBI Taxonomy" id="36881"/>
    <lineage>
        <taxon>Eukaryota</taxon>
        <taxon>Viridiplantae</taxon>
        <taxon>Chlorophyta</taxon>
        <taxon>Pyramimonadophyceae</taxon>
        <taxon>Pyramimonadales</taxon>
        <taxon>Pyramimonadaceae</taxon>
        <taxon>Cymbomonas</taxon>
    </lineage>
</organism>
<keyword evidence="3" id="KW-0862">Zinc</keyword>
<evidence type="ECO:0000259" key="4">
    <source>
        <dbReference type="PROSITE" id="PS51050"/>
    </source>
</evidence>
<dbReference type="InterPro" id="IPR011124">
    <property type="entry name" value="Znf_CW"/>
</dbReference>
<evidence type="ECO:0000256" key="3">
    <source>
        <dbReference type="ARBA" id="ARBA00022833"/>
    </source>
</evidence>
<evidence type="ECO:0000256" key="1">
    <source>
        <dbReference type="ARBA" id="ARBA00022723"/>
    </source>
</evidence>
<evidence type="ECO:0000313" key="5">
    <source>
        <dbReference type="EMBL" id="KAK3242907.1"/>
    </source>
</evidence>
<name>A0AAE0BW82_9CHLO</name>
<evidence type="ECO:0000313" key="6">
    <source>
        <dbReference type="Proteomes" id="UP001190700"/>
    </source>
</evidence>
<dbReference type="PROSITE" id="PS51050">
    <property type="entry name" value="ZF_CW"/>
    <property type="match status" value="1"/>
</dbReference>
<accession>A0AAE0BW82</accession>
<dbReference type="AlphaFoldDB" id="A0AAE0BW82"/>
<keyword evidence="6" id="KW-1185">Reference proteome</keyword>
<dbReference type="Gene3D" id="3.30.40.100">
    <property type="match status" value="1"/>
</dbReference>
<proteinExistence type="predicted"/>
<dbReference type="GO" id="GO:0008270">
    <property type="term" value="F:zinc ion binding"/>
    <property type="evidence" value="ECO:0007669"/>
    <property type="project" value="UniProtKB-KW"/>
</dbReference>
<dbReference type="EMBL" id="LGRX02033103">
    <property type="protein sequence ID" value="KAK3242907.1"/>
    <property type="molecule type" value="Genomic_DNA"/>
</dbReference>
<sequence length="528" mass="58530">MSDVKSNPAERWHFCLNCRQWNPTNPQRRACINCGAKLHLPDDARLESWVMCDACGKWRSVTADALDALQHSDERGWMCSMRAPGATCKSGQDWGTRCRKAQRAEAQAQGSVPQKLTRRSIPRLLWEPACPRRIMRWTAQELSTAGLRGGWRLEYIPGRDTLHSPSELRQGVDAYDAHSGEHVLSTFRVVYNQDFLRRLEPFVARLLQFHKEGKLPECCDGRISNGMVDVRAYLGEPAIHARMEQAAHKRRRTMDGDEDGGQARRRGLTLLEKLQVVHIHPSGRSVFIGDVAERSSSGGNLRVDCGKAWKSHAMNSWSGGMKMADVCGSRPKLVRNKLSTLLAQEEPGVLQCAQVVWDQFARHPPTRAAAARMIKYLSERKADCRLGCTGWNAYSVNLDVSTARHLDEKNVPGSYSMLLVVETVREGTTRGDASLTPHAFWGHALVSQSQSEDIAVSSRGGLARSPAGLSPEVSDASYRSLTSACPAETLVNVSRFSQKIAAARGQHRDAGDLTERPSPGWLQSCVTV</sequence>
<dbReference type="Proteomes" id="UP001190700">
    <property type="component" value="Unassembled WGS sequence"/>
</dbReference>
<feature type="domain" description="CW-type" evidence="4">
    <location>
        <begin position="43"/>
        <end position="96"/>
    </location>
</feature>
<gene>
    <name evidence="5" type="ORF">CYMTET_47407</name>
</gene>
<keyword evidence="1" id="KW-0479">Metal-binding</keyword>
<protein>
    <recommendedName>
        <fullName evidence="4">CW-type domain-containing protein</fullName>
    </recommendedName>
</protein>
<dbReference type="Pfam" id="PF07496">
    <property type="entry name" value="zf-CW"/>
    <property type="match status" value="1"/>
</dbReference>